<evidence type="ECO:0000313" key="2">
    <source>
        <dbReference type="Proteomes" id="UP001281147"/>
    </source>
</evidence>
<dbReference type="EMBL" id="JAUTXU010000042">
    <property type="protein sequence ID" value="KAK3716485.1"/>
    <property type="molecule type" value="Genomic_DNA"/>
</dbReference>
<accession>A0ACC3NGU5</accession>
<protein>
    <submittedName>
        <fullName evidence="1">Uncharacterized protein</fullName>
    </submittedName>
</protein>
<reference evidence="1" key="1">
    <citation type="submission" date="2023-07" db="EMBL/GenBank/DDBJ databases">
        <title>Black Yeasts Isolated from many extreme environments.</title>
        <authorList>
            <person name="Coleine C."/>
            <person name="Stajich J.E."/>
            <person name="Selbmann L."/>
        </authorList>
    </citation>
    <scope>NUCLEOTIDE SEQUENCE</scope>
    <source>
        <strain evidence="1">CCFEE 5714</strain>
    </source>
</reference>
<gene>
    <name evidence="1" type="ORF">LTR37_006381</name>
</gene>
<sequence length="84" mass="9124">MAQGQLKKSKAPAAKITQRKQTGARVIKPKKQNLVKQQQMKKKHSAGLAAMTEKSLASKAGHLEMLRGGKKDKKAEESASKKGK</sequence>
<dbReference type="Proteomes" id="UP001281147">
    <property type="component" value="Unassembled WGS sequence"/>
</dbReference>
<evidence type="ECO:0000313" key="1">
    <source>
        <dbReference type="EMBL" id="KAK3716485.1"/>
    </source>
</evidence>
<keyword evidence="2" id="KW-1185">Reference proteome</keyword>
<name>A0ACC3NGU5_9PEZI</name>
<organism evidence="1 2">
    <name type="scientific">Vermiconidia calcicola</name>
    <dbReference type="NCBI Taxonomy" id="1690605"/>
    <lineage>
        <taxon>Eukaryota</taxon>
        <taxon>Fungi</taxon>
        <taxon>Dikarya</taxon>
        <taxon>Ascomycota</taxon>
        <taxon>Pezizomycotina</taxon>
        <taxon>Dothideomycetes</taxon>
        <taxon>Dothideomycetidae</taxon>
        <taxon>Mycosphaerellales</taxon>
        <taxon>Extremaceae</taxon>
        <taxon>Vermiconidia</taxon>
    </lineage>
</organism>
<comment type="caution">
    <text evidence="1">The sequence shown here is derived from an EMBL/GenBank/DDBJ whole genome shotgun (WGS) entry which is preliminary data.</text>
</comment>
<proteinExistence type="predicted"/>